<keyword evidence="6 9" id="KW-0255">Endonuclease</keyword>
<feature type="active site" evidence="9">
    <location>
        <position position="134"/>
    </location>
</feature>
<dbReference type="CDD" id="cd10845">
    <property type="entry name" value="DSRM_RNAse_III_family"/>
    <property type="match status" value="1"/>
</dbReference>
<keyword evidence="9" id="KW-0963">Cytoplasm</keyword>
<dbReference type="SMART" id="SM00535">
    <property type="entry name" value="RIBOc"/>
    <property type="match status" value="1"/>
</dbReference>
<feature type="active site" evidence="9">
    <location>
        <position position="62"/>
    </location>
</feature>
<dbReference type="GO" id="GO:0019843">
    <property type="term" value="F:rRNA binding"/>
    <property type="evidence" value="ECO:0007669"/>
    <property type="project" value="UniProtKB-KW"/>
</dbReference>
<name>A0A290QF65_9BACT</name>
<dbReference type="PROSITE" id="PS50142">
    <property type="entry name" value="RNASE_3_2"/>
    <property type="match status" value="1"/>
</dbReference>
<comment type="subcellular location">
    <subcellularLocation>
        <location evidence="9">Cytoplasm</location>
    </subcellularLocation>
</comment>
<evidence type="ECO:0000259" key="11">
    <source>
        <dbReference type="PROSITE" id="PS50142"/>
    </source>
</evidence>
<dbReference type="SUPFAM" id="SSF69065">
    <property type="entry name" value="RNase III domain-like"/>
    <property type="match status" value="1"/>
</dbReference>
<evidence type="ECO:0000259" key="10">
    <source>
        <dbReference type="PROSITE" id="PS50137"/>
    </source>
</evidence>
<dbReference type="GO" id="GO:0005737">
    <property type="term" value="C:cytoplasm"/>
    <property type="evidence" value="ECO:0007669"/>
    <property type="project" value="UniProtKB-SubCell"/>
</dbReference>
<keyword evidence="8 9" id="KW-0694">RNA-binding</keyword>
<reference evidence="12 13" key="1">
    <citation type="submission" date="2017-09" db="EMBL/GenBank/DDBJ databases">
        <title>Complete genome sequence of Verrucomicrobial strain HZ-65, isolated from freshwater.</title>
        <authorList>
            <person name="Choi A."/>
        </authorList>
    </citation>
    <scope>NUCLEOTIDE SEQUENCE [LARGE SCALE GENOMIC DNA]</scope>
    <source>
        <strain evidence="12 13">HZ-65</strain>
    </source>
</reference>
<feature type="domain" description="DRBM" evidence="10">
    <location>
        <begin position="172"/>
        <end position="242"/>
    </location>
</feature>
<comment type="cofactor">
    <cofactor evidence="9">
        <name>Mg(2+)</name>
        <dbReference type="ChEBI" id="CHEBI:18420"/>
    </cofactor>
</comment>
<accession>A0A290QF65</accession>
<dbReference type="NCBIfam" id="TIGR02191">
    <property type="entry name" value="RNaseIII"/>
    <property type="match status" value="1"/>
</dbReference>
<evidence type="ECO:0000256" key="8">
    <source>
        <dbReference type="ARBA" id="ARBA00022884"/>
    </source>
</evidence>
<keyword evidence="9" id="KW-0479">Metal-binding</keyword>
<dbReference type="PROSITE" id="PS50137">
    <property type="entry name" value="DS_RBD"/>
    <property type="match status" value="1"/>
</dbReference>
<keyword evidence="9" id="KW-0699">rRNA-binding</keyword>
<protein>
    <recommendedName>
        <fullName evidence="9">Ribonuclease 3</fullName>
        <ecNumber evidence="9">3.1.26.3</ecNumber>
    </recommendedName>
    <alternativeName>
        <fullName evidence="9">Ribonuclease III</fullName>
        <shortName evidence="9">RNase III</shortName>
    </alternativeName>
</protein>
<dbReference type="AlphaFoldDB" id="A0A290QF65"/>
<dbReference type="InterPro" id="IPR036389">
    <property type="entry name" value="RNase_III_sf"/>
</dbReference>
<dbReference type="EMBL" id="CP023344">
    <property type="protein sequence ID" value="ATC65880.1"/>
    <property type="molecule type" value="Genomic_DNA"/>
</dbReference>
<evidence type="ECO:0000256" key="5">
    <source>
        <dbReference type="ARBA" id="ARBA00022722"/>
    </source>
</evidence>
<dbReference type="HAMAP" id="MF_00104">
    <property type="entry name" value="RNase_III"/>
    <property type="match status" value="1"/>
</dbReference>
<dbReference type="GO" id="GO:0003725">
    <property type="term" value="F:double-stranded RNA binding"/>
    <property type="evidence" value="ECO:0007669"/>
    <property type="project" value="TreeGrafter"/>
</dbReference>
<proteinExistence type="inferred from homology"/>
<feature type="binding site" evidence="9">
    <location>
        <position position="134"/>
    </location>
    <ligand>
        <name>Mg(2+)</name>
        <dbReference type="ChEBI" id="CHEBI:18420"/>
    </ligand>
</feature>
<feature type="binding site" evidence="9">
    <location>
        <position position="58"/>
    </location>
    <ligand>
        <name>Mg(2+)</name>
        <dbReference type="ChEBI" id="CHEBI:18420"/>
    </ligand>
</feature>
<sequence length="245" mass="26873">MAFEISPPVPASENQALAALQRRLDYTFRDAALLECAVTHPSYLQEHPEVPESNQRLEFLGDAVLQFVLTEALFDLFPTDREGALSKSRSALTKGKFLSDLAREIDLTDCLRVGSSEEQTGGRTRDSALEDAIEAVIGAIFRDSDLVTARRVIFHLIGSLSDRLASRRPDENPKGRLQELVQGEHGNNALRYQIIKISGEEHAREFEATASLNGELIGTGRGTSKKSAEEEAARVALVTLQAAKN</sequence>
<evidence type="ECO:0000256" key="6">
    <source>
        <dbReference type="ARBA" id="ARBA00022759"/>
    </source>
</evidence>
<comment type="subunit">
    <text evidence="9">Homodimer.</text>
</comment>
<evidence type="ECO:0000256" key="2">
    <source>
        <dbReference type="ARBA" id="ARBA00010183"/>
    </source>
</evidence>
<evidence type="ECO:0000256" key="1">
    <source>
        <dbReference type="ARBA" id="ARBA00000109"/>
    </source>
</evidence>
<dbReference type="PANTHER" id="PTHR11207">
    <property type="entry name" value="RIBONUCLEASE III"/>
    <property type="match status" value="1"/>
</dbReference>
<dbReference type="PANTHER" id="PTHR11207:SF0">
    <property type="entry name" value="RIBONUCLEASE 3"/>
    <property type="match status" value="1"/>
</dbReference>
<dbReference type="Gene3D" id="3.30.160.20">
    <property type="match status" value="1"/>
</dbReference>
<dbReference type="GO" id="GO:0046872">
    <property type="term" value="F:metal ion binding"/>
    <property type="evidence" value="ECO:0007669"/>
    <property type="project" value="UniProtKB-KW"/>
</dbReference>
<dbReference type="EC" id="3.1.26.3" evidence="9"/>
<keyword evidence="13" id="KW-1185">Reference proteome</keyword>
<evidence type="ECO:0000313" key="13">
    <source>
        <dbReference type="Proteomes" id="UP000217265"/>
    </source>
</evidence>
<organism evidence="12 13">
    <name type="scientific">Nibricoccus aquaticus</name>
    <dbReference type="NCBI Taxonomy" id="2576891"/>
    <lineage>
        <taxon>Bacteria</taxon>
        <taxon>Pseudomonadati</taxon>
        <taxon>Verrucomicrobiota</taxon>
        <taxon>Opitutia</taxon>
        <taxon>Opitutales</taxon>
        <taxon>Opitutaceae</taxon>
        <taxon>Nibricoccus</taxon>
    </lineage>
</organism>
<dbReference type="GO" id="GO:0006397">
    <property type="term" value="P:mRNA processing"/>
    <property type="evidence" value="ECO:0007669"/>
    <property type="project" value="UniProtKB-UniRule"/>
</dbReference>
<dbReference type="CDD" id="cd00593">
    <property type="entry name" value="RIBOc"/>
    <property type="match status" value="1"/>
</dbReference>
<dbReference type="GO" id="GO:0004525">
    <property type="term" value="F:ribonuclease III activity"/>
    <property type="evidence" value="ECO:0007669"/>
    <property type="project" value="UniProtKB-UniRule"/>
</dbReference>
<dbReference type="InterPro" id="IPR000999">
    <property type="entry name" value="RNase_III_dom"/>
</dbReference>
<comment type="similarity">
    <text evidence="2">Belongs to the ribonuclease III family.</text>
</comment>
<evidence type="ECO:0000256" key="4">
    <source>
        <dbReference type="ARBA" id="ARBA00022664"/>
    </source>
</evidence>
<dbReference type="GO" id="GO:0008033">
    <property type="term" value="P:tRNA processing"/>
    <property type="evidence" value="ECO:0007669"/>
    <property type="project" value="UniProtKB-KW"/>
</dbReference>
<evidence type="ECO:0000256" key="3">
    <source>
        <dbReference type="ARBA" id="ARBA00022552"/>
    </source>
</evidence>
<keyword evidence="3 9" id="KW-0698">rRNA processing</keyword>
<dbReference type="SMART" id="SM00358">
    <property type="entry name" value="DSRM"/>
    <property type="match status" value="1"/>
</dbReference>
<dbReference type="InterPro" id="IPR014720">
    <property type="entry name" value="dsRBD_dom"/>
</dbReference>
<keyword evidence="7 9" id="KW-0378">Hydrolase</keyword>
<dbReference type="Gene3D" id="1.10.1520.10">
    <property type="entry name" value="Ribonuclease III domain"/>
    <property type="match status" value="1"/>
</dbReference>
<dbReference type="PROSITE" id="PS00517">
    <property type="entry name" value="RNASE_3_1"/>
    <property type="match status" value="1"/>
</dbReference>
<evidence type="ECO:0000313" key="12">
    <source>
        <dbReference type="EMBL" id="ATC65880.1"/>
    </source>
</evidence>
<comment type="catalytic activity">
    <reaction evidence="1 9">
        <text>Endonucleolytic cleavage to 5'-phosphomonoester.</text>
        <dbReference type="EC" id="3.1.26.3"/>
    </reaction>
</comment>
<evidence type="ECO:0000256" key="9">
    <source>
        <dbReference type="HAMAP-Rule" id="MF_00104"/>
    </source>
</evidence>
<dbReference type="InterPro" id="IPR011907">
    <property type="entry name" value="RNase_III"/>
</dbReference>
<dbReference type="Pfam" id="PF14622">
    <property type="entry name" value="Ribonucleas_3_3"/>
    <property type="match status" value="1"/>
</dbReference>
<dbReference type="Pfam" id="PF00035">
    <property type="entry name" value="dsrm"/>
    <property type="match status" value="1"/>
</dbReference>
<keyword evidence="5 9" id="KW-0540">Nuclease</keyword>
<dbReference type="SUPFAM" id="SSF54768">
    <property type="entry name" value="dsRNA-binding domain-like"/>
    <property type="match status" value="1"/>
</dbReference>
<dbReference type="GO" id="GO:0006364">
    <property type="term" value="P:rRNA processing"/>
    <property type="evidence" value="ECO:0007669"/>
    <property type="project" value="UniProtKB-UniRule"/>
</dbReference>
<keyword evidence="9" id="KW-0460">Magnesium</keyword>
<dbReference type="OrthoDB" id="9805026at2"/>
<keyword evidence="9" id="KW-0819">tRNA processing</keyword>
<comment type="function">
    <text evidence="9">Digests double-stranded RNA. Involved in the processing of primary rRNA transcript to yield the immediate precursors to the large and small rRNAs (23S and 16S). Processes some mRNAs, and tRNAs when they are encoded in the rRNA operon. Processes pre-crRNA and tracrRNA of type II CRISPR loci if present in the organism.</text>
</comment>
<dbReference type="GO" id="GO:0010468">
    <property type="term" value="P:regulation of gene expression"/>
    <property type="evidence" value="ECO:0007669"/>
    <property type="project" value="TreeGrafter"/>
</dbReference>
<gene>
    <name evidence="9 12" type="primary">rnc</name>
    <name evidence="12" type="ORF">CMV30_19080</name>
</gene>
<evidence type="ECO:0000256" key="7">
    <source>
        <dbReference type="ARBA" id="ARBA00022801"/>
    </source>
</evidence>
<keyword evidence="4 9" id="KW-0507">mRNA processing</keyword>
<feature type="binding site" evidence="9">
    <location>
        <position position="131"/>
    </location>
    <ligand>
        <name>Mg(2+)</name>
        <dbReference type="ChEBI" id="CHEBI:18420"/>
    </ligand>
</feature>
<dbReference type="KEGG" id="vbh:CMV30_19080"/>
<feature type="domain" description="RNase III" evidence="11">
    <location>
        <begin position="17"/>
        <end position="145"/>
    </location>
</feature>
<dbReference type="Proteomes" id="UP000217265">
    <property type="component" value="Chromosome"/>
</dbReference>
<dbReference type="FunFam" id="1.10.1520.10:FF:000001">
    <property type="entry name" value="Ribonuclease 3"/>
    <property type="match status" value="1"/>
</dbReference>